<feature type="transmembrane region" description="Helical" evidence="7">
    <location>
        <begin position="105"/>
        <end position="127"/>
    </location>
</feature>
<feature type="transmembrane region" description="Helical" evidence="7">
    <location>
        <begin position="139"/>
        <end position="163"/>
    </location>
</feature>
<dbReference type="CDD" id="cd06261">
    <property type="entry name" value="TM_PBP2"/>
    <property type="match status" value="1"/>
</dbReference>
<proteinExistence type="inferred from homology"/>
<evidence type="ECO:0000256" key="4">
    <source>
        <dbReference type="ARBA" id="ARBA00022692"/>
    </source>
</evidence>
<dbReference type="Pfam" id="PF00528">
    <property type="entry name" value="BPD_transp_1"/>
    <property type="match status" value="1"/>
</dbReference>
<evidence type="ECO:0000313" key="9">
    <source>
        <dbReference type="EMBL" id="GAA4890399.1"/>
    </source>
</evidence>
<dbReference type="InterPro" id="IPR035906">
    <property type="entry name" value="MetI-like_sf"/>
</dbReference>
<evidence type="ECO:0000256" key="5">
    <source>
        <dbReference type="ARBA" id="ARBA00022989"/>
    </source>
</evidence>
<gene>
    <name evidence="9" type="ORF">GCM10025789_03620</name>
</gene>
<dbReference type="SUPFAM" id="SSF161098">
    <property type="entry name" value="MetI-like"/>
    <property type="match status" value="1"/>
</dbReference>
<evidence type="ECO:0000259" key="8">
    <source>
        <dbReference type="PROSITE" id="PS50928"/>
    </source>
</evidence>
<evidence type="ECO:0000256" key="1">
    <source>
        <dbReference type="ARBA" id="ARBA00004651"/>
    </source>
</evidence>
<dbReference type="PANTHER" id="PTHR43744">
    <property type="entry name" value="ABC TRANSPORTER PERMEASE PROTEIN MG189-RELATED-RELATED"/>
    <property type="match status" value="1"/>
</dbReference>
<comment type="subcellular location">
    <subcellularLocation>
        <location evidence="1 7">Cell membrane</location>
        <topology evidence="1 7">Multi-pass membrane protein</topology>
    </subcellularLocation>
</comment>
<name>A0ABP9EYR2_9ACTN</name>
<evidence type="ECO:0000256" key="3">
    <source>
        <dbReference type="ARBA" id="ARBA00022475"/>
    </source>
</evidence>
<feature type="transmembrane region" description="Helical" evidence="7">
    <location>
        <begin position="69"/>
        <end position="93"/>
    </location>
</feature>
<evidence type="ECO:0000256" key="2">
    <source>
        <dbReference type="ARBA" id="ARBA00022448"/>
    </source>
</evidence>
<dbReference type="Gene3D" id="1.10.3720.10">
    <property type="entry name" value="MetI-like"/>
    <property type="match status" value="1"/>
</dbReference>
<keyword evidence="3" id="KW-1003">Cell membrane</keyword>
<keyword evidence="4 7" id="KW-0812">Transmembrane</keyword>
<feature type="domain" description="ABC transmembrane type-1" evidence="8">
    <location>
        <begin position="70"/>
        <end position="261"/>
    </location>
</feature>
<organism evidence="9 10">
    <name type="scientific">Tessaracoccus lubricantis</name>
    <dbReference type="NCBI Taxonomy" id="545543"/>
    <lineage>
        <taxon>Bacteria</taxon>
        <taxon>Bacillati</taxon>
        <taxon>Actinomycetota</taxon>
        <taxon>Actinomycetes</taxon>
        <taxon>Propionibacteriales</taxon>
        <taxon>Propionibacteriaceae</taxon>
        <taxon>Tessaracoccus</taxon>
    </lineage>
</organism>
<evidence type="ECO:0000313" key="10">
    <source>
        <dbReference type="Proteomes" id="UP001501521"/>
    </source>
</evidence>
<comment type="similarity">
    <text evidence="7">Belongs to the binding-protein-dependent transport system permease family.</text>
</comment>
<keyword evidence="6 7" id="KW-0472">Membrane</keyword>
<dbReference type="RefSeq" id="WP_345578091.1">
    <property type="nucleotide sequence ID" value="NZ_BAABLV010000006.1"/>
</dbReference>
<dbReference type="EMBL" id="BAABLV010000006">
    <property type="protein sequence ID" value="GAA4890399.1"/>
    <property type="molecule type" value="Genomic_DNA"/>
</dbReference>
<dbReference type="Proteomes" id="UP001501521">
    <property type="component" value="Unassembled WGS sequence"/>
</dbReference>
<protein>
    <submittedName>
        <fullName evidence="9">Carbohydrate ABC transporter permease</fullName>
    </submittedName>
</protein>
<dbReference type="PROSITE" id="PS50928">
    <property type="entry name" value="ABC_TM1"/>
    <property type="match status" value="1"/>
</dbReference>
<evidence type="ECO:0000256" key="6">
    <source>
        <dbReference type="ARBA" id="ARBA00023136"/>
    </source>
</evidence>
<feature type="transmembrane region" description="Helical" evidence="7">
    <location>
        <begin position="183"/>
        <end position="207"/>
    </location>
</feature>
<dbReference type="InterPro" id="IPR000515">
    <property type="entry name" value="MetI-like"/>
</dbReference>
<reference evidence="10" key="1">
    <citation type="journal article" date="2019" name="Int. J. Syst. Evol. Microbiol.">
        <title>The Global Catalogue of Microorganisms (GCM) 10K type strain sequencing project: providing services to taxonomists for standard genome sequencing and annotation.</title>
        <authorList>
            <consortium name="The Broad Institute Genomics Platform"/>
            <consortium name="The Broad Institute Genome Sequencing Center for Infectious Disease"/>
            <person name="Wu L."/>
            <person name="Ma J."/>
        </authorList>
    </citation>
    <scope>NUCLEOTIDE SEQUENCE [LARGE SCALE GENOMIC DNA]</scope>
    <source>
        <strain evidence="10">JCM 19125</strain>
    </source>
</reference>
<sequence length="275" mass="29490">MNPRYSIRHLALELIFIALGAVALFPIYVLVVVAFKDPAAVAASSLAPPERLDLDNFVTAWVKADIAGAFVQTALITALSVTALVAVGSAAAYGLVRGGRRLHRVLLIIIALGITVPIQLGMVPLYQLMRDLGLLQTPWSVILFSVGSQLPLTVFLYSGFLVLLPTEYEQAAHVDGASALQTFVHVVFPLLRAVTGTVVIVTSIHVWNDFLTPLLYLSGSGAQTLTVAIFSFRGEFATQWGVVFAGILIAISPVVVLFFVLQKYVIRGFASGLKG</sequence>
<evidence type="ECO:0000256" key="7">
    <source>
        <dbReference type="RuleBase" id="RU363032"/>
    </source>
</evidence>
<feature type="transmembrane region" description="Helical" evidence="7">
    <location>
        <begin position="12"/>
        <end position="35"/>
    </location>
</feature>
<keyword evidence="10" id="KW-1185">Reference proteome</keyword>
<comment type="caution">
    <text evidence="9">The sequence shown here is derived from an EMBL/GenBank/DDBJ whole genome shotgun (WGS) entry which is preliminary data.</text>
</comment>
<accession>A0ABP9EYR2</accession>
<keyword evidence="2 7" id="KW-0813">Transport</keyword>
<keyword evidence="5 7" id="KW-1133">Transmembrane helix</keyword>
<dbReference type="PANTHER" id="PTHR43744:SF3">
    <property type="entry name" value="LACTOSE TRANSPORT SYSTEM PERMEASE PROTEIN LACG"/>
    <property type="match status" value="1"/>
</dbReference>
<feature type="transmembrane region" description="Helical" evidence="7">
    <location>
        <begin position="240"/>
        <end position="261"/>
    </location>
</feature>